<keyword evidence="3" id="KW-0238">DNA-binding</keyword>
<dbReference type="Pfam" id="PF03965">
    <property type="entry name" value="Penicillinase_R"/>
    <property type="match status" value="1"/>
</dbReference>
<evidence type="ECO:0000256" key="1">
    <source>
        <dbReference type="ARBA" id="ARBA00011046"/>
    </source>
</evidence>
<dbReference type="InterPro" id="IPR036390">
    <property type="entry name" value="WH_DNA-bd_sf"/>
</dbReference>
<name>A0A9J7BNS0_9BACT</name>
<evidence type="ECO:0000256" key="2">
    <source>
        <dbReference type="ARBA" id="ARBA00023015"/>
    </source>
</evidence>
<organism evidence="5 6">
    <name type="scientific">Occallatibacter riparius</name>
    <dbReference type="NCBI Taxonomy" id="1002689"/>
    <lineage>
        <taxon>Bacteria</taxon>
        <taxon>Pseudomonadati</taxon>
        <taxon>Acidobacteriota</taxon>
        <taxon>Terriglobia</taxon>
        <taxon>Terriglobales</taxon>
        <taxon>Acidobacteriaceae</taxon>
        <taxon>Occallatibacter</taxon>
    </lineage>
</organism>
<protein>
    <submittedName>
        <fullName evidence="5">BlaI/MecI/CopY family transcriptional regulator</fullName>
    </submittedName>
</protein>
<dbReference type="GO" id="GO:0003677">
    <property type="term" value="F:DNA binding"/>
    <property type="evidence" value="ECO:0007669"/>
    <property type="project" value="UniProtKB-KW"/>
</dbReference>
<keyword evidence="4" id="KW-0804">Transcription</keyword>
<reference evidence="5" key="1">
    <citation type="submission" date="2021-04" db="EMBL/GenBank/DDBJ databases">
        <title>Phylogenetic analysis of Acidobacteriaceae.</title>
        <authorList>
            <person name="Qiu L."/>
            <person name="Zhang Q."/>
        </authorList>
    </citation>
    <scope>NUCLEOTIDE SEQUENCE</scope>
    <source>
        <strain evidence="5">DSM 25168</strain>
    </source>
</reference>
<dbReference type="AlphaFoldDB" id="A0A9J7BNS0"/>
<accession>A0A9J7BNS0</accession>
<keyword evidence="2" id="KW-0805">Transcription regulation</keyword>
<evidence type="ECO:0000313" key="5">
    <source>
        <dbReference type="EMBL" id="UWZ82558.1"/>
    </source>
</evidence>
<keyword evidence="6" id="KW-1185">Reference proteome</keyword>
<dbReference type="PIRSF" id="PIRSF019455">
    <property type="entry name" value="CopR_AtkY"/>
    <property type="match status" value="1"/>
</dbReference>
<sequence>MASNTHLNHDPVELGELERDILTTVWRLGSVSAEQVREELDRPLKDSTIRTVLRRLEEKGYLAHETENRTFIYRPAESPERVAGRAVKRIVDWFCDGSVEALLVGMVDSKVLDRRQLQRMAERIAAAQKGSEKKAGNKEAK</sequence>
<evidence type="ECO:0000256" key="3">
    <source>
        <dbReference type="ARBA" id="ARBA00023125"/>
    </source>
</evidence>
<proteinExistence type="inferred from homology"/>
<comment type="similarity">
    <text evidence="1">Belongs to the BlaI transcriptional regulatory family.</text>
</comment>
<dbReference type="EMBL" id="CP093313">
    <property type="protein sequence ID" value="UWZ82558.1"/>
    <property type="molecule type" value="Genomic_DNA"/>
</dbReference>
<evidence type="ECO:0000256" key="4">
    <source>
        <dbReference type="ARBA" id="ARBA00023163"/>
    </source>
</evidence>
<dbReference type="RefSeq" id="WP_260791743.1">
    <property type="nucleotide sequence ID" value="NZ_CP093313.1"/>
</dbReference>
<dbReference type="InterPro" id="IPR005650">
    <property type="entry name" value="BlaI_family"/>
</dbReference>
<dbReference type="GO" id="GO:0045892">
    <property type="term" value="P:negative regulation of DNA-templated transcription"/>
    <property type="evidence" value="ECO:0007669"/>
    <property type="project" value="InterPro"/>
</dbReference>
<dbReference type="SUPFAM" id="SSF46785">
    <property type="entry name" value="Winged helix' DNA-binding domain"/>
    <property type="match status" value="1"/>
</dbReference>
<evidence type="ECO:0000313" key="6">
    <source>
        <dbReference type="Proteomes" id="UP001059380"/>
    </source>
</evidence>
<dbReference type="Gene3D" id="1.10.10.10">
    <property type="entry name" value="Winged helix-like DNA-binding domain superfamily/Winged helix DNA-binding domain"/>
    <property type="match status" value="1"/>
</dbReference>
<dbReference type="InterPro" id="IPR036388">
    <property type="entry name" value="WH-like_DNA-bd_sf"/>
</dbReference>
<dbReference type="Proteomes" id="UP001059380">
    <property type="component" value="Chromosome"/>
</dbReference>
<gene>
    <name evidence="5" type="ORF">MOP44_18525</name>
</gene>
<dbReference type="KEGG" id="orp:MOP44_18525"/>